<keyword evidence="1" id="KW-0472">Membrane</keyword>
<accession>A0ABS3QKV5</accession>
<proteinExistence type="predicted"/>
<keyword evidence="1" id="KW-1133">Transmembrane helix</keyword>
<dbReference type="RefSeq" id="WP_208177554.1">
    <property type="nucleotide sequence ID" value="NZ_JAGETZ010000013.1"/>
</dbReference>
<feature type="transmembrane region" description="Helical" evidence="1">
    <location>
        <begin position="424"/>
        <end position="446"/>
    </location>
</feature>
<keyword evidence="1" id="KW-0812">Transmembrane</keyword>
<gene>
    <name evidence="3" type="ORF">J4E00_22575</name>
</gene>
<feature type="transmembrane region" description="Helical" evidence="1">
    <location>
        <begin position="62"/>
        <end position="84"/>
    </location>
</feature>
<evidence type="ECO:0000256" key="1">
    <source>
        <dbReference type="SAM" id="Phobius"/>
    </source>
</evidence>
<feature type="transmembrane region" description="Helical" evidence="1">
    <location>
        <begin position="489"/>
        <end position="508"/>
    </location>
</feature>
<feature type="transmembrane region" description="Helical" evidence="1">
    <location>
        <begin position="583"/>
        <end position="602"/>
    </location>
</feature>
<feature type="transmembrane region" description="Helical" evidence="1">
    <location>
        <begin position="20"/>
        <end position="42"/>
    </location>
</feature>
<reference evidence="3 4" key="1">
    <citation type="submission" date="2021-03" db="EMBL/GenBank/DDBJ databases">
        <authorList>
            <person name="Kim M.K."/>
        </authorList>
    </citation>
    <scope>NUCLEOTIDE SEQUENCE [LARGE SCALE GENOMIC DNA]</scope>
    <source>
        <strain evidence="3 4">BT442</strain>
    </source>
</reference>
<keyword evidence="4" id="KW-1185">Reference proteome</keyword>
<feature type="transmembrane region" description="Helical" evidence="1">
    <location>
        <begin position="253"/>
        <end position="276"/>
    </location>
</feature>
<organism evidence="3 4">
    <name type="scientific">Hymenobacter negativus</name>
    <dbReference type="NCBI Taxonomy" id="2795026"/>
    <lineage>
        <taxon>Bacteria</taxon>
        <taxon>Pseudomonadati</taxon>
        <taxon>Bacteroidota</taxon>
        <taxon>Cytophagia</taxon>
        <taxon>Cytophagales</taxon>
        <taxon>Hymenobacteraceae</taxon>
        <taxon>Hymenobacter</taxon>
    </lineage>
</organism>
<dbReference type="Gene3D" id="1.10.390.10">
    <property type="entry name" value="Neutral Protease Domain 2"/>
    <property type="match status" value="1"/>
</dbReference>
<feature type="transmembrane region" description="Helical" evidence="1">
    <location>
        <begin position="458"/>
        <end position="477"/>
    </location>
</feature>
<sequence>MFLPILLFELKYRLRRPATWIYFLLLFLMAFLLVTAAGGGFGTGVNVSLGGDGQTVKINAPFSVNIITTLLSVFGVIIASSLMGNPVYRDFEYRTHSLFYTTPISKFGYLAGRFFGSYLVAVLVFSGIGIGAAVAGVMPWVEADRFLASAPAGTYVWPYVVMVLPNLLFAGAIFFTGATLSRNILSTYIGSVLLLVVYLISTAYLSDLKNEHLVAALDAFGLSALDFTMRYWTPAEKNHLLLPLSSYVLLNRAVWLAFGLALLGLCYARFRFSVFASEKPDKKSRRAALAVEADADAAVAQPGGLRLPRVSQVFSGGMSLRQWWSLTKLEFRGIVRSRYFVAIAGAGVILLLATSSQVGKTFDTSTFPVTYEVLESITGSFFLFFLAIIIFYGGELVWREREAGVAQIADAVPVPSWVPFLSKLAALGLVQVVLLAVVMVCGLLIQTFKGYFHYEIGLYLQALFLYELPMLLLLCVLSMVTQVVLNNKYLGFAVMVVYYVANIFRSQIGLGHRLLGYGGSPSPGRYSDMNGYAHFLPAFWWTKLLWSGVALLLVLLATLLWVRGTDTTARLAEARRRWSTGSSAALVLGLLVSLGAGYYIFYNTNVLNKYLTPKEGEKRQVAYEKQYRRLKDVAQPRITAVDMNTEIFPSTRAVRFRGQFTLVNKHARALDTVIVSIPVEQHPRVLALNLGKAGQATLALSDTTYGVRLYRLAQPLAPGDSLALSMDIFYQERGFPNSGSNTDIVYNGTFINSGYLPSLGYREDAELSGDQDRKNYGLKPKPRMANVNNLKARQNTYISQDADWIRFRTTVSTEADQTAIAPGYLQKEWVKGGRRYFTYVMDRPMLNFYTFLSARYKEHKAQWVDSAGHRTIPITIYYQPGHEYNLQRMTEGAQDALAYCSRNFSPYQHRQLRILEFPRYQSFAQSFANTVPFSEAIGFIANVNDKDPEDLNYPYYVTAHEVAHQWWAHQVIGGNVQGSTLMAEAMAEYSALMVLRHHNGPTAMKRFLKFDMNRYLQGRAFEQKKEVPLALVENQQYIHYAKGSVVMYGLQDAMGEATLNAALKQYVAAVAYQQPPYTNSPEFIGYLRRAAPDSLQSYITDQFERITLYDNRVTAATSKKLPDGRYQVDFTVKSAKFYADSLGNQKPTDQTHDALPVAIFPEIGPDKKPVPPLLFQKRHLRTGNNTLRFVVAKKPASVAVDPYNMIIDRQLDDNTKDL</sequence>
<dbReference type="SUPFAM" id="SSF55486">
    <property type="entry name" value="Metalloproteases ('zincins'), catalytic domain"/>
    <property type="match status" value="1"/>
</dbReference>
<feature type="transmembrane region" description="Helical" evidence="1">
    <location>
        <begin position="185"/>
        <end position="205"/>
    </location>
</feature>
<dbReference type="EMBL" id="JAGETZ010000013">
    <property type="protein sequence ID" value="MBO2011867.1"/>
    <property type="molecule type" value="Genomic_DNA"/>
</dbReference>
<dbReference type="Proteomes" id="UP000664369">
    <property type="component" value="Unassembled WGS sequence"/>
</dbReference>
<feature type="transmembrane region" description="Helical" evidence="1">
    <location>
        <begin position="544"/>
        <end position="562"/>
    </location>
</feature>
<comment type="caution">
    <text evidence="3">The sequence shown here is derived from an EMBL/GenBank/DDBJ whole genome shotgun (WGS) entry which is preliminary data.</text>
</comment>
<feature type="transmembrane region" description="Helical" evidence="1">
    <location>
        <begin position="379"/>
        <end position="398"/>
    </location>
</feature>
<feature type="transmembrane region" description="Helical" evidence="1">
    <location>
        <begin position="115"/>
        <end position="136"/>
    </location>
</feature>
<protein>
    <submittedName>
        <fullName evidence="3">ABC transporter permease</fullName>
    </submittedName>
</protein>
<evidence type="ECO:0000313" key="3">
    <source>
        <dbReference type="EMBL" id="MBO2011867.1"/>
    </source>
</evidence>
<dbReference type="InterPro" id="IPR014782">
    <property type="entry name" value="Peptidase_M1_dom"/>
</dbReference>
<feature type="transmembrane region" description="Helical" evidence="1">
    <location>
        <begin position="156"/>
        <end position="178"/>
    </location>
</feature>
<evidence type="ECO:0000259" key="2">
    <source>
        <dbReference type="Pfam" id="PF01433"/>
    </source>
</evidence>
<feature type="domain" description="Peptidase M1 membrane alanine aminopeptidase" evidence="2">
    <location>
        <begin position="894"/>
        <end position="1074"/>
    </location>
</feature>
<dbReference type="Pfam" id="PF12730">
    <property type="entry name" value="ABC2_membrane_4"/>
    <property type="match status" value="1"/>
</dbReference>
<name>A0ABS3QKV5_9BACT</name>
<evidence type="ECO:0000313" key="4">
    <source>
        <dbReference type="Proteomes" id="UP000664369"/>
    </source>
</evidence>
<feature type="transmembrane region" description="Helical" evidence="1">
    <location>
        <begin position="339"/>
        <end position="359"/>
    </location>
</feature>
<dbReference type="InterPro" id="IPR027268">
    <property type="entry name" value="Peptidase_M4/M1_CTD_sf"/>
</dbReference>
<dbReference type="Pfam" id="PF01433">
    <property type="entry name" value="Peptidase_M1"/>
    <property type="match status" value="1"/>
</dbReference>